<reference evidence="1" key="1">
    <citation type="submission" date="2014-09" db="EMBL/GenBank/DDBJ databases">
        <authorList>
            <person name="Magalhaes I.L.F."/>
            <person name="Oliveira U."/>
            <person name="Santos F.R."/>
            <person name="Vidigal T.H.D.A."/>
            <person name="Brescovit A.D."/>
            <person name="Santos A.J."/>
        </authorList>
    </citation>
    <scope>NUCLEOTIDE SEQUENCE</scope>
    <source>
        <tissue evidence="1">Shoot tissue taken approximately 20 cm above the soil surface</tissue>
    </source>
</reference>
<sequence length="86" mass="9643">MQSWIILKPLTQHPICPVFSILNRIVRHDSIAEPIDQHRGSKDIRPDPLTFHLHALSMMPCRQSPCAGVLYMKQSVDTLPQASAGT</sequence>
<evidence type="ECO:0000313" key="1">
    <source>
        <dbReference type="EMBL" id="JAD24691.1"/>
    </source>
</evidence>
<name>A0A0A8YG04_ARUDO</name>
<dbReference type="AlphaFoldDB" id="A0A0A8YG04"/>
<reference evidence="1" key="2">
    <citation type="journal article" date="2015" name="Data Brief">
        <title>Shoot transcriptome of the giant reed, Arundo donax.</title>
        <authorList>
            <person name="Barrero R.A."/>
            <person name="Guerrero F.D."/>
            <person name="Moolhuijzen P."/>
            <person name="Goolsby J.A."/>
            <person name="Tidwell J."/>
            <person name="Bellgard S.E."/>
            <person name="Bellgard M.I."/>
        </authorList>
    </citation>
    <scope>NUCLEOTIDE SEQUENCE</scope>
    <source>
        <tissue evidence="1">Shoot tissue taken approximately 20 cm above the soil surface</tissue>
    </source>
</reference>
<dbReference type="EMBL" id="GBRH01273204">
    <property type="protein sequence ID" value="JAD24691.1"/>
    <property type="molecule type" value="Transcribed_RNA"/>
</dbReference>
<accession>A0A0A8YG04</accession>
<protein>
    <submittedName>
        <fullName evidence="1">Uncharacterized protein</fullName>
    </submittedName>
</protein>
<organism evidence="1">
    <name type="scientific">Arundo donax</name>
    <name type="common">Giant reed</name>
    <name type="synonym">Donax arundinaceus</name>
    <dbReference type="NCBI Taxonomy" id="35708"/>
    <lineage>
        <taxon>Eukaryota</taxon>
        <taxon>Viridiplantae</taxon>
        <taxon>Streptophyta</taxon>
        <taxon>Embryophyta</taxon>
        <taxon>Tracheophyta</taxon>
        <taxon>Spermatophyta</taxon>
        <taxon>Magnoliopsida</taxon>
        <taxon>Liliopsida</taxon>
        <taxon>Poales</taxon>
        <taxon>Poaceae</taxon>
        <taxon>PACMAD clade</taxon>
        <taxon>Arundinoideae</taxon>
        <taxon>Arundineae</taxon>
        <taxon>Arundo</taxon>
    </lineage>
</organism>
<proteinExistence type="predicted"/>